<keyword evidence="1" id="KW-0560">Oxidoreductase</keyword>
<dbReference type="SUPFAM" id="SSF54373">
    <property type="entry name" value="FAD-linked reductases, C-terminal domain"/>
    <property type="match status" value="1"/>
</dbReference>
<accession>A0ABY6PNT8</accession>
<gene>
    <name evidence="5" type="ORF">NEH16_06525</name>
</gene>
<dbReference type="InterPro" id="IPR002938">
    <property type="entry name" value="FAD-bd"/>
</dbReference>
<evidence type="ECO:0000259" key="4">
    <source>
        <dbReference type="Pfam" id="PF01494"/>
    </source>
</evidence>
<feature type="compositionally biased region" description="Polar residues" evidence="3">
    <location>
        <begin position="385"/>
        <end position="394"/>
    </location>
</feature>
<dbReference type="RefSeq" id="WP_265540029.1">
    <property type="nucleotide sequence ID" value="NZ_CP098740.1"/>
</dbReference>
<evidence type="ECO:0000256" key="2">
    <source>
        <dbReference type="ARBA" id="ARBA00023033"/>
    </source>
</evidence>
<evidence type="ECO:0000313" key="5">
    <source>
        <dbReference type="EMBL" id="UZK53850.1"/>
    </source>
</evidence>
<dbReference type="InterPro" id="IPR036188">
    <property type="entry name" value="FAD/NAD-bd_sf"/>
</dbReference>
<proteinExistence type="predicted"/>
<dbReference type="PANTHER" id="PTHR13789">
    <property type="entry name" value="MONOOXYGENASE"/>
    <property type="match status" value="1"/>
</dbReference>
<dbReference type="GO" id="GO:0004497">
    <property type="term" value="F:monooxygenase activity"/>
    <property type="evidence" value="ECO:0007669"/>
    <property type="project" value="UniProtKB-KW"/>
</dbReference>
<keyword evidence="2 5" id="KW-0503">Monooxygenase</keyword>
<organism evidence="5 6">
    <name type="scientific">Streptomyces drozdowiczii</name>
    <dbReference type="NCBI Taxonomy" id="202862"/>
    <lineage>
        <taxon>Bacteria</taxon>
        <taxon>Bacillati</taxon>
        <taxon>Actinomycetota</taxon>
        <taxon>Actinomycetes</taxon>
        <taxon>Kitasatosporales</taxon>
        <taxon>Streptomycetaceae</taxon>
        <taxon>Streptomyces</taxon>
    </lineage>
</organism>
<protein>
    <submittedName>
        <fullName evidence="5">FAD-dependent monooxygenase</fullName>
    </submittedName>
</protein>
<sequence length="405" mass="43720">MRGGSIAVVGGSIAGCATALAASRAGADRVTVFERADAELRDRGVGIALQSDRYEELREAGYVAPEMPWAPLTRRVWSVRDGDAPHGRGFGQQPFPFRAYNWGSLWSELRSRVPEGVDYRSGAVVTAVEPADDGVALRLADGHQERFDLVIGADGYRSVVREAMFPGISPEYAGYIGWRGASEDVEGLPSDGLDAHNIVFPGGHCMIYRIPDGTGGHRLNWVLYTTPPQTDGLHPDLRTPTSLPPGRLNSELTDWLRALVADHFPPFWADKVLGTPAGTTFIQPIYDLVVPHYTSGRMALVGDAASVARPHVGAGSVKALQDATALEAAWIAGDSWKDVLERYDAGRGAVGSAMVALARRMGSTQVENTPDWSAMHQPEFDAWWQDQNSGSDRSSGFGGHSLKVR</sequence>
<dbReference type="SUPFAM" id="SSF51905">
    <property type="entry name" value="FAD/NAD(P)-binding domain"/>
    <property type="match status" value="1"/>
</dbReference>
<dbReference type="Gene3D" id="3.30.9.30">
    <property type="match status" value="1"/>
</dbReference>
<dbReference type="EMBL" id="CP098740">
    <property type="protein sequence ID" value="UZK53850.1"/>
    <property type="molecule type" value="Genomic_DNA"/>
</dbReference>
<dbReference type="PROSITE" id="PS51257">
    <property type="entry name" value="PROKAR_LIPOPROTEIN"/>
    <property type="match status" value="1"/>
</dbReference>
<feature type="region of interest" description="Disordered" evidence="3">
    <location>
        <begin position="384"/>
        <end position="405"/>
    </location>
</feature>
<dbReference type="Pfam" id="PF01494">
    <property type="entry name" value="FAD_binding_3"/>
    <property type="match status" value="1"/>
</dbReference>
<keyword evidence="6" id="KW-1185">Reference proteome</keyword>
<evidence type="ECO:0000313" key="6">
    <source>
        <dbReference type="Proteomes" id="UP001164963"/>
    </source>
</evidence>
<dbReference type="Gene3D" id="3.50.50.60">
    <property type="entry name" value="FAD/NAD(P)-binding domain"/>
    <property type="match status" value="1"/>
</dbReference>
<evidence type="ECO:0000256" key="1">
    <source>
        <dbReference type="ARBA" id="ARBA00023002"/>
    </source>
</evidence>
<dbReference type="PRINTS" id="PR00420">
    <property type="entry name" value="RNGMNOXGNASE"/>
</dbReference>
<reference evidence="5" key="1">
    <citation type="journal article" date="2022" name="Front. Microbiol.">
        <title>Mirubactin C rescues the lethal effect of cell wall biosynthesis mutations in Bacillus subtilis.</title>
        <authorList>
            <person name="Kepplinger B."/>
            <person name="Wen X."/>
            <person name="Tyler A.R."/>
            <person name="Kim B.Y."/>
            <person name="Brown J."/>
            <person name="Banks P."/>
            <person name="Dashti Y."/>
            <person name="Mackenzie E.S."/>
            <person name="Wills C."/>
            <person name="Kawai Y."/>
            <person name="Waldron K.J."/>
            <person name="Allenby N.E.E."/>
            <person name="Wu L.J."/>
            <person name="Hall M.J."/>
            <person name="Errington J."/>
        </authorList>
    </citation>
    <scope>NUCLEOTIDE SEQUENCE</scope>
    <source>
        <strain evidence="5">MDA8-470</strain>
    </source>
</reference>
<feature type="domain" description="FAD-binding" evidence="4">
    <location>
        <begin position="287"/>
        <end position="356"/>
    </location>
</feature>
<dbReference type="InterPro" id="IPR050493">
    <property type="entry name" value="FAD-dep_Monooxygenase_BioMet"/>
</dbReference>
<dbReference type="PANTHER" id="PTHR13789:SF309">
    <property type="entry name" value="PUTATIVE (AFU_ORTHOLOGUE AFUA_6G14510)-RELATED"/>
    <property type="match status" value="1"/>
</dbReference>
<dbReference type="Proteomes" id="UP001164963">
    <property type="component" value="Chromosome"/>
</dbReference>
<evidence type="ECO:0000256" key="3">
    <source>
        <dbReference type="SAM" id="MobiDB-lite"/>
    </source>
</evidence>
<name>A0ABY6PNT8_9ACTN</name>